<dbReference type="SUPFAM" id="SSF56436">
    <property type="entry name" value="C-type lectin-like"/>
    <property type="match status" value="1"/>
</dbReference>
<feature type="region of interest" description="Disordered" evidence="1">
    <location>
        <begin position="315"/>
        <end position="339"/>
    </location>
</feature>
<dbReference type="EMBL" id="AKGD01000001">
    <property type="protein sequence ID" value="EIT70492.1"/>
    <property type="molecule type" value="Genomic_DNA"/>
</dbReference>
<evidence type="ECO:0000313" key="3">
    <source>
        <dbReference type="EMBL" id="EIT70492.1"/>
    </source>
</evidence>
<comment type="caution">
    <text evidence="3">The sequence shown here is derived from an EMBL/GenBank/DDBJ whole genome shotgun (WGS) entry which is preliminary data.</text>
</comment>
<dbReference type="InterPro" id="IPR016187">
    <property type="entry name" value="CTDL_fold"/>
</dbReference>
<evidence type="ECO:0000259" key="2">
    <source>
        <dbReference type="Pfam" id="PF03781"/>
    </source>
</evidence>
<sequence length="339" mass="36310">MISQWLASSVGRSAASPHGRPIARKARSGALASMTWLTRGLTFLALVTVAIGAWSADPKAAGSKLDTAVAEKACEARKIPSKIDGAPDAFADCAGAPVMVALPGGGFLMGNTLGTGSAYEKPPHDVQVRGFAIARYEVTRSEWAACIRAGGCPALPSEASDALPVTDVSWEQAQLYIRWLSQRTRHRYRLPTEAEWEYAARAGTVSQYSWGSDGENLCRYANGFDASGRRANPQWYWGSECDDGNAGAGRVGQFPPNAWGLHDMLGNVWEWVEDCWHSDYTDAPTDGSAWVEPGCPKRVNRGGGWGNPASSLRITNRDGDPANGHGDGLGFRVARDLSP</sequence>
<accession>I7ZFN5</accession>
<gene>
    <name evidence="3" type="ORF">WQQ_06290</name>
</gene>
<proteinExistence type="predicted"/>
<dbReference type="GO" id="GO:0120147">
    <property type="term" value="F:formylglycine-generating oxidase activity"/>
    <property type="evidence" value="ECO:0007669"/>
    <property type="project" value="TreeGrafter"/>
</dbReference>
<dbReference type="InterPro" id="IPR042095">
    <property type="entry name" value="SUMF_sf"/>
</dbReference>
<dbReference type="InterPro" id="IPR005532">
    <property type="entry name" value="SUMF_dom"/>
</dbReference>
<dbReference type="PANTHER" id="PTHR23150">
    <property type="entry name" value="SULFATASE MODIFYING FACTOR 1, 2"/>
    <property type="match status" value="1"/>
</dbReference>
<protein>
    <recommendedName>
        <fullName evidence="2">Sulfatase-modifying factor enzyme-like domain-containing protein</fullName>
    </recommendedName>
</protein>
<feature type="region of interest" description="Disordered" evidence="1">
    <location>
        <begin position="1"/>
        <end position="22"/>
    </location>
</feature>
<dbReference type="PANTHER" id="PTHR23150:SF35">
    <property type="entry name" value="BLL6746 PROTEIN"/>
    <property type="match status" value="1"/>
</dbReference>
<dbReference type="Pfam" id="PF03781">
    <property type="entry name" value="FGE-sulfatase"/>
    <property type="match status" value="1"/>
</dbReference>
<evidence type="ECO:0000256" key="1">
    <source>
        <dbReference type="SAM" id="MobiDB-lite"/>
    </source>
</evidence>
<dbReference type="Proteomes" id="UP000003704">
    <property type="component" value="Unassembled WGS sequence"/>
</dbReference>
<evidence type="ECO:0000313" key="4">
    <source>
        <dbReference type="Proteomes" id="UP000003704"/>
    </source>
</evidence>
<dbReference type="InterPro" id="IPR051043">
    <property type="entry name" value="Sulfatase_Mod_Factor_Kinase"/>
</dbReference>
<name>I7ZFN5_9GAMM</name>
<keyword evidence="4" id="KW-1185">Reference proteome</keyword>
<dbReference type="STRING" id="1172194.WQQ_06290"/>
<feature type="domain" description="Sulfatase-modifying factor enzyme-like" evidence="2">
    <location>
        <begin position="97"/>
        <end position="335"/>
    </location>
</feature>
<reference evidence="3 4" key="1">
    <citation type="journal article" date="2012" name="J. Bacteriol.">
        <title>Genome Sequence of n-Alkane-Degrading Hydrocarboniphaga effusa Strain AP103T (ATCC BAA-332T).</title>
        <authorList>
            <person name="Chang H.K."/>
            <person name="Zylstra G.J."/>
            <person name="Chae J.C."/>
        </authorList>
    </citation>
    <scope>NUCLEOTIDE SEQUENCE [LARGE SCALE GENOMIC DNA]</scope>
    <source>
        <strain evidence="3 4">AP103</strain>
    </source>
</reference>
<dbReference type="Gene3D" id="3.90.1580.10">
    <property type="entry name" value="paralog of FGE (formylglycine-generating enzyme)"/>
    <property type="match status" value="1"/>
</dbReference>
<dbReference type="AlphaFoldDB" id="I7ZFN5"/>
<organism evidence="3 4">
    <name type="scientific">Hydrocarboniphaga effusa AP103</name>
    <dbReference type="NCBI Taxonomy" id="1172194"/>
    <lineage>
        <taxon>Bacteria</taxon>
        <taxon>Pseudomonadati</taxon>
        <taxon>Pseudomonadota</taxon>
        <taxon>Gammaproteobacteria</taxon>
        <taxon>Nevskiales</taxon>
        <taxon>Nevskiaceae</taxon>
        <taxon>Hydrocarboniphaga</taxon>
    </lineage>
</organism>
<feature type="compositionally biased region" description="Polar residues" evidence="1">
    <location>
        <begin position="1"/>
        <end position="11"/>
    </location>
</feature>